<accession>A0A224Y5H7</accession>
<feature type="chain" id="PRO_5013302200" evidence="1">
    <location>
        <begin position="25"/>
        <end position="73"/>
    </location>
</feature>
<dbReference type="AlphaFoldDB" id="A0A224Y5H7"/>
<dbReference type="EMBL" id="GFTR01000463">
    <property type="protein sequence ID" value="JAW15963.1"/>
    <property type="molecule type" value="Transcribed_RNA"/>
</dbReference>
<proteinExistence type="predicted"/>
<evidence type="ECO:0000313" key="2">
    <source>
        <dbReference type="EMBL" id="JAW15963.1"/>
    </source>
</evidence>
<keyword evidence="1" id="KW-0732">Signal</keyword>
<protein>
    <submittedName>
        <fullName evidence="2">Putative secreted protein</fullName>
    </submittedName>
</protein>
<feature type="signal peptide" evidence="1">
    <location>
        <begin position="1"/>
        <end position="24"/>
    </location>
</feature>
<reference evidence="2" key="1">
    <citation type="journal article" date="2018" name="PLoS Negl. Trop. Dis.">
        <title>An insight into the salivary gland and fat body transcriptome of Panstrongylus lignarius (Hemiptera: Heteroptera), the main vector of Chagas disease in Peru.</title>
        <authorList>
            <person name="Nevoa J.C."/>
            <person name="Mendes M.T."/>
            <person name="da Silva M.V."/>
            <person name="Soares S.C."/>
            <person name="Oliveira C.J.F."/>
            <person name="Ribeiro J.M.C."/>
        </authorList>
    </citation>
    <scope>NUCLEOTIDE SEQUENCE</scope>
</reference>
<sequence length="73" mass="8085">MFTNSAGSCLYLFLLFLAIGSLSAVDFGSEDSSFPFFSQACINKLLLLSFFKLTGLLQLESLFLELLTRFETG</sequence>
<evidence type="ECO:0000256" key="1">
    <source>
        <dbReference type="SAM" id="SignalP"/>
    </source>
</evidence>
<organism evidence="2">
    <name type="scientific">Panstrongylus lignarius</name>
    <dbReference type="NCBI Taxonomy" id="156445"/>
    <lineage>
        <taxon>Eukaryota</taxon>
        <taxon>Metazoa</taxon>
        <taxon>Ecdysozoa</taxon>
        <taxon>Arthropoda</taxon>
        <taxon>Hexapoda</taxon>
        <taxon>Insecta</taxon>
        <taxon>Pterygota</taxon>
        <taxon>Neoptera</taxon>
        <taxon>Paraneoptera</taxon>
        <taxon>Hemiptera</taxon>
        <taxon>Heteroptera</taxon>
        <taxon>Panheteroptera</taxon>
        <taxon>Cimicomorpha</taxon>
        <taxon>Reduviidae</taxon>
        <taxon>Triatominae</taxon>
        <taxon>Panstrongylus</taxon>
    </lineage>
</organism>
<name>A0A224Y5H7_9HEMI</name>